<sequence>MKKECEKSELMPAEKAPGALSKAIGSLGAHAKETVVKAQNSVMHAVDRNGNGKIDAEDFGLTRENLEGAGEAVKGAAIAAGHGLKAGSAAMSQAFAEARLELDLKNLKPVFPDTLPFTDGDVAVAQPSIVSVVARDKRRSESEVCRGAVGYYQSAKGYELLNLYEDYIPQLKLAFYPTAAKGVFLADPYQRGVYIALDEYFDFIRKALVNELEVVAQDLGAKHVRISFKEDKKSLAAQKVKATAKTQMESVSTERATSVDEFSSVEIAADVRFSGHTSPVIPPLVYFKNESDIVKLVRMRTSDGSNKIESKTYRFQCNRLFGAKEEDSAQISAILSGIKCTGSASFSQNVQRESRTILEYSIEF</sequence>
<evidence type="ECO:0000313" key="2">
    <source>
        <dbReference type="EMBL" id="HIZ30683.1"/>
    </source>
</evidence>
<dbReference type="InterPro" id="IPR002048">
    <property type="entry name" value="EF_hand_dom"/>
</dbReference>
<dbReference type="InterPro" id="IPR018247">
    <property type="entry name" value="EF_Hand_1_Ca_BS"/>
</dbReference>
<evidence type="ECO:0000313" key="3">
    <source>
        <dbReference type="Proteomes" id="UP000824035"/>
    </source>
</evidence>
<accession>A0A9D2IZ71</accession>
<reference evidence="2" key="1">
    <citation type="journal article" date="2021" name="PeerJ">
        <title>Extensive microbial diversity within the chicken gut microbiome revealed by metagenomics and culture.</title>
        <authorList>
            <person name="Gilroy R."/>
            <person name="Ravi A."/>
            <person name="Getino M."/>
            <person name="Pursley I."/>
            <person name="Horton D.L."/>
            <person name="Alikhan N.F."/>
            <person name="Baker D."/>
            <person name="Gharbi K."/>
            <person name="Hall N."/>
            <person name="Watson M."/>
            <person name="Adriaenssens E.M."/>
            <person name="Foster-Nyarko E."/>
            <person name="Jarju S."/>
            <person name="Secka A."/>
            <person name="Antonio M."/>
            <person name="Oren A."/>
            <person name="Chaudhuri R.R."/>
            <person name="La Ragione R."/>
            <person name="Hildebrand F."/>
            <person name="Pallen M.J."/>
        </authorList>
    </citation>
    <scope>NUCLEOTIDE SEQUENCE</scope>
    <source>
        <strain evidence="2">ChiGjej4B4-18154</strain>
    </source>
</reference>
<reference evidence="2" key="2">
    <citation type="submission" date="2021-04" db="EMBL/GenBank/DDBJ databases">
        <authorList>
            <person name="Gilroy R."/>
        </authorList>
    </citation>
    <scope>NUCLEOTIDE SEQUENCE</scope>
    <source>
        <strain evidence="2">ChiGjej4B4-18154</strain>
    </source>
</reference>
<evidence type="ECO:0000259" key="1">
    <source>
        <dbReference type="PROSITE" id="PS50222"/>
    </source>
</evidence>
<dbReference type="EMBL" id="DXBV01000049">
    <property type="protein sequence ID" value="HIZ30683.1"/>
    <property type="molecule type" value="Genomic_DNA"/>
</dbReference>
<organism evidence="2 3">
    <name type="scientific">Candidatus Allofournierella merdipullorum</name>
    <dbReference type="NCBI Taxonomy" id="2838595"/>
    <lineage>
        <taxon>Bacteria</taxon>
        <taxon>Bacillati</taxon>
        <taxon>Bacillota</taxon>
        <taxon>Clostridia</taxon>
        <taxon>Eubacteriales</taxon>
        <taxon>Oscillospiraceae</taxon>
        <taxon>Allofournierella</taxon>
    </lineage>
</organism>
<dbReference type="Proteomes" id="UP000824035">
    <property type="component" value="Unassembled WGS sequence"/>
</dbReference>
<dbReference type="GO" id="GO:0005509">
    <property type="term" value="F:calcium ion binding"/>
    <property type="evidence" value="ECO:0007669"/>
    <property type="project" value="InterPro"/>
</dbReference>
<dbReference type="AlphaFoldDB" id="A0A9D2IZ71"/>
<comment type="caution">
    <text evidence="2">The sequence shown here is derived from an EMBL/GenBank/DDBJ whole genome shotgun (WGS) entry which is preliminary data.</text>
</comment>
<name>A0A9D2IZ71_9FIRM</name>
<dbReference type="PROSITE" id="PS50222">
    <property type="entry name" value="EF_HAND_2"/>
    <property type="match status" value="1"/>
</dbReference>
<proteinExistence type="predicted"/>
<feature type="domain" description="EF-hand" evidence="1">
    <location>
        <begin position="34"/>
        <end position="69"/>
    </location>
</feature>
<dbReference type="PROSITE" id="PS00018">
    <property type="entry name" value="EF_HAND_1"/>
    <property type="match status" value="1"/>
</dbReference>
<gene>
    <name evidence="2" type="ORF">H9813_05550</name>
</gene>
<protein>
    <recommendedName>
        <fullName evidence="1">EF-hand domain-containing protein</fullName>
    </recommendedName>
</protein>